<dbReference type="AlphaFoldDB" id="A0AA40GFB8"/>
<gene>
    <name evidence="1" type="ORF">K0M31_001250</name>
</gene>
<comment type="caution">
    <text evidence="1">The sequence shown here is derived from an EMBL/GenBank/DDBJ whole genome shotgun (WGS) entry which is preliminary data.</text>
</comment>
<name>A0AA40GFB8_9HYME</name>
<evidence type="ECO:0000313" key="1">
    <source>
        <dbReference type="EMBL" id="KAK1136709.1"/>
    </source>
</evidence>
<reference evidence="1" key="1">
    <citation type="submission" date="2021-10" db="EMBL/GenBank/DDBJ databases">
        <title>Melipona bicolor Genome sequencing and assembly.</title>
        <authorList>
            <person name="Araujo N.S."/>
            <person name="Arias M.C."/>
        </authorList>
    </citation>
    <scope>NUCLEOTIDE SEQUENCE</scope>
    <source>
        <strain evidence="1">USP_2M_L1-L4_2017</strain>
        <tissue evidence="1">Whole body</tissue>
    </source>
</reference>
<dbReference type="Proteomes" id="UP001177670">
    <property type="component" value="Unassembled WGS sequence"/>
</dbReference>
<protein>
    <submittedName>
        <fullName evidence="1">Uncharacterized protein</fullName>
    </submittedName>
</protein>
<dbReference type="EMBL" id="JAHYIQ010000001">
    <property type="protein sequence ID" value="KAK1136709.1"/>
    <property type="molecule type" value="Genomic_DNA"/>
</dbReference>
<accession>A0AA40GFB8</accession>
<organism evidence="1 2">
    <name type="scientific">Melipona bicolor</name>
    <dbReference type="NCBI Taxonomy" id="60889"/>
    <lineage>
        <taxon>Eukaryota</taxon>
        <taxon>Metazoa</taxon>
        <taxon>Ecdysozoa</taxon>
        <taxon>Arthropoda</taxon>
        <taxon>Hexapoda</taxon>
        <taxon>Insecta</taxon>
        <taxon>Pterygota</taxon>
        <taxon>Neoptera</taxon>
        <taxon>Endopterygota</taxon>
        <taxon>Hymenoptera</taxon>
        <taxon>Apocrita</taxon>
        <taxon>Aculeata</taxon>
        <taxon>Apoidea</taxon>
        <taxon>Anthophila</taxon>
        <taxon>Apidae</taxon>
        <taxon>Melipona</taxon>
    </lineage>
</organism>
<keyword evidence="2" id="KW-1185">Reference proteome</keyword>
<evidence type="ECO:0000313" key="2">
    <source>
        <dbReference type="Proteomes" id="UP001177670"/>
    </source>
</evidence>
<proteinExistence type="predicted"/>
<sequence length="105" mass="11699">MTEEDLLATAAFMITPPHCHYTSLSKLLPPHHWPEQDPTGLSRRRSLQFSQKLFPETVPSVPNWNNLHSSGKLLVFAEIPQAPVYCLGQACPTATYSRATIGLQN</sequence>